<keyword evidence="1" id="KW-0472">Membrane</keyword>
<proteinExistence type="predicted"/>
<evidence type="ECO:0000259" key="2">
    <source>
        <dbReference type="Pfam" id="PF01047"/>
    </source>
</evidence>
<evidence type="ECO:0000313" key="4">
    <source>
        <dbReference type="Proteomes" id="UP000176774"/>
    </source>
</evidence>
<dbReference type="Gene3D" id="1.10.10.10">
    <property type="entry name" value="Winged helix-like DNA-binding domain superfamily/Winged helix DNA-binding domain"/>
    <property type="match status" value="1"/>
</dbReference>
<comment type="caution">
    <text evidence="3">The sequence shown here is derived from an EMBL/GenBank/DDBJ whole genome shotgun (WGS) entry which is preliminary data.</text>
</comment>
<dbReference type="SUPFAM" id="SSF46785">
    <property type="entry name" value="Winged helix' DNA-binding domain"/>
    <property type="match status" value="1"/>
</dbReference>
<sequence>MVTILSNFILLLISPPGFLISMLLLIYFEYLTLKSIVKDSYGINLNTVISNYVHRHTSKSLPLSSSEQAALDMVYRRENIGTREVSNNIGIAISTTRRLMRDLASKGYVFRKVNKNDRRAFCYMASHKYIQKVKIYNTQDKY</sequence>
<reference evidence="3 4" key="1">
    <citation type="journal article" date="2016" name="Nat. Commun.">
        <title>Thousands of microbial genomes shed light on interconnected biogeochemical processes in an aquifer system.</title>
        <authorList>
            <person name="Anantharaman K."/>
            <person name="Brown C.T."/>
            <person name="Hug L.A."/>
            <person name="Sharon I."/>
            <person name="Castelle C.J."/>
            <person name="Probst A.J."/>
            <person name="Thomas B.C."/>
            <person name="Singh A."/>
            <person name="Wilkins M.J."/>
            <person name="Karaoz U."/>
            <person name="Brodie E.L."/>
            <person name="Williams K.H."/>
            <person name="Hubbard S.S."/>
            <person name="Banfield J.F."/>
        </authorList>
    </citation>
    <scope>NUCLEOTIDE SEQUENCE [LARGE SCALE GENOMIC DNA]</scope>
</reference>
<gene>
    <name evidence="3" type="ORF">A2908_00080</name>
</gene>
<dbReference type="InterPro" id="IPR036388">
    <property type="entry name" value="WH-like_DNA-bd_sf"/>
</dbReference>
<dbReference type="Pfam" id="PF01047">
    <property type="entry name" value="MarR"/>
    <property type="match status" value="1"/>
</dbReference>
<dbReference type="STRING" id="1802214.A2908_00080"/>
<dbReference type="InterPro" id="IPR036390">
    <property type="entry name" value="WH_DNA-bd_sf"/>
</dbReference>
<dbReference type="AlphaFoldDB" id="A0A1G2IE32"/>
<evidence type="ECO:0000256" key="1">
    <source>
        <dbReference type="SAM" id="Phobius"/>
    </source>
</evidence>
<keyword evidence="1" id="KW-0812">Transmembrane</keyword>
<feature type="transmembrane region" description="Helical" evidence="1">
    <location>
        <begin position="6"/>
        <end position="28"/>
    </location>
</feature>
<keyword evidence="1" id="KW-1133">Transmembrane helix</keyword>
<dbReference type="GO" id="GO:0003700">
    <property type="term" value="F:DNA-binding transcription factor activity"/>
    <property type="evidence" value="ECO:0007669"/>
    <property type="project" value="InterPro"/>
</dbReference>
<dbReference type="EMBL" id="MHPA01000018">
    <property type="protein sequence ID" value="OGZ72964.1"/>
    <property type="molecule type" value="Genomic_DNA"/>
</dbReference>
<feature type="domain" description="HTH marR-type" evidence="2">
    <location>
        <begin position="63"/>
        <end position="120"/>
    </location>
</feature>
<organism evidence="3 4">
    <name type="scientific">Candidatus Staskawiczbacteria bacterium RIFCSPLOWO2_01_FULL_38_12b</name>
    <dbReference type="NCBI Taxonomy" id="1802214"/>
    <lineage>
        <taxon>Bacteria</taxon>
        <taxon>Candidatus Staskawicziibacteriota</taxon>
    </lineage>
</organism>
<accession>A0A1G2IE32</accession>
<protein>
    <recommendedName>
        <fullName evidence="2">HTH marR-type domain-containing protein</fullName>
    </recommendedName>
</protein>
<dbReference type="Proteomes" id="UP000176774">
    <property type="component" value="Unassembled WGS sequence"/>
</dbReference>
<name>A0A1G2IE32_9BACT</name>
<dbReference type="InterPro" id="IPR000835">
    <property type="entry name" value="HTH_MarR-typ"/>
</dbReference>
<evidence type="ECO:0000313" key="3">
    <source>
        <dbReference type="EMBL" id="OGZ72964.1"/>
    </source>
</evidence>